<evidence type="ECO:0000313" key="1">
    <source>
        <dbReference type="EMBL" id="SHF93316.1"/>
    </source>
</evidence>
<proteinExistence type="predicted"/>
<gene>
    <name evidence="1" type="ORF">SAMN05444339_12316</name>
</gene>
<dbReference type="AlphaFoldDB" id="A0A1M5FP95"/>
<accession>A0A1M5FP95</accession>
<name>A0A1M5FP95_LOKAT</name>
<reference evidence="2" key="1">
    <citation type="submission" date="2016-11" db="EMBL/GenBank/DDBJ databases">
        <authorList>
            <person name="Varghese N."/>
            <person name="Submissions S."/>
        </authorList>
    </citation>
    <scope>NUCLEOTIDE SEQUENCE [LARGE SCALE GENOMIC DNA]</scope>
    <source>
        <strain evidence="2">DSM 29326</strain>
    </source>
</reference>
<dbReference type="EMBL" id="FQUE01000023">
    <property type="protein sequence ID" value="SHF93316.1"/>
    <property type="molecule type" value="Genomic_DNA"/>
</dbReference>
<sequence length="53" mass="5810">MPAASGDLVDHDANQYRLPDGPLLPWQLMDNGRKITVEPIPRLLLSINAIDTG</sequence>
<dbReference type="STRING" id="366533.SAMN05444339_12316"/>
<dbReference type="Proteomes" id="UP000183987">
    <property type="component" value="Unassembled WGS sequence"/>
</dbReference>
<keyword evidence="2" id="KW-1185">Reference proteome</keyword>
<organism evidence="1 2">
    <name type="scientific">Loktanella atrilutea</name>
    <dbReference type="NCBI Taxonomy" id="366533"/>
    <lineage>
        <taxon>Bacteria</taxon>
        <taxon>Pseudomonadati</taxon>
        <taxon>Pseudomonadota</taxon>
        <taxon>Alphaproteobacteria</taxon>
        <taxon>Rhodobacterales</taxon>
        <taxon>Roseobacteraceae</taxon>
        <taxon>Loktanella</taxon>
    </lineage>
</organism>
<protein>
    <submittedName>
        <fullName evidence="1">Uncharacterized protein</fullName>
    </submittedName>
</protein>
<evidence type="ECO:0000313" key="2">
    <source>
        <dbReference type="Proteomes" id="UP000183987"/>
    </source>
</evidence>